<evidence type="ECO:0000256" key="5">
    <source>
        <dbReference type="ARBA" id="ARBA00023239"/>
    </source>
</evidence>
<dbReference type="AlphaFoldDB" id="D2QWK0"/>
<comment type="catalytic activity">
    <reaction evidence="6">
        <text>5-(methylsulfanyl)-D-ribulose 1-phosphate = 5-methylsulfanyl-2,3-dioxopentyl phosphate + H2O</text>
        <dbReference type="Rhea" id="RHEA:15549"/>
        <dbReference type="ChEBI" id="CHEBI:15377"/>
        <dbReference type="ChEBI" id="CHEBI:58548"/>
        <dbReference type="ChEBI" id="CHEBI:58828"/>
        <dbReference type="EC" id="4.2.1.109"/>
    </reaction>
</comment>
<dbReference type="InterPro" id="IPR036409">
    <property type="entry name" value="Aldolase_II/adducin_N_sf"/>
</dbReference>
<evidence type="ECO:0000256" key="2">
    <source>
        <dbReference type="ARBA" id="ARBA00022723"/>
    </source>
</evidence>
<evidence type="ECO:0000313" key="9">
    <source>
        <dbReference type="Proteomes" id="UP000001887"/>
    </source>
</evidence>
<dbReference type="EMBL" id="CP001848">
    <property type="protein sequence ID" value="ADB17803.1"/>
    <property type="molecule type" value="Genomic_DNA"/>
</dbReference>
<dbReference type="EC" id="4.2.1.109" evidence="6"/>
<evidence type="ECO:0000259" key="7">
    <source>
        <dbReference type="SMART" id="SM01007"/>
    </source>
</evidence>
<dbReference type="SUPFAM" id="SSF53639">
    <property type="entry name" value="AraD/HMP-PK domain-like"/>
    <property type="match status" value="1"/>
</dbReference>
<name>D2QWK0_PIRSD</name>
<dbReference type="GO" id="GO:0019509">
    <property type="term" value="P:L-methionine salvage from methylthioadenosine"/>
    <property type="evidence" value="ECO:0007669"/>
    <property type="project" value="UniProtKB-UniRule"/>
</dbReference>
<dbReference type="STRING" id="530564.Psta_3139"/>
<organism evidence="8 9">
    <name type="scientific">Pirellula staleyi (strain ATCC 27377 / DSM 6068 / ICPB 4128)</name>
    <name type="common">Pirella staleyi</name>
    <dbReference type="NCBI Taxonomy" id="530564"/>
    <lineage>
        <taxon>Bacteria</taxon>
        <taxon>Pseudomonadati</taxon>
        <taxon>Planctomycetota</taxon>
        <taxon>Planctomycetia</taxon>
        <taxon>Pirellulales</taxon>
        <taxon>Pirellulaceae</taxon>
        <taxon>Pirellula</taxon>
    </lineage>
</organism>
<comment type="similarity">
    <text evidence="6">Belongs to the aldolase class II family. MtnB subfamily.</text>
</comment>
<protein>
    <recommendedName>
        <fullName evidence="6">Methylthioribulose-1-phosphate dehydratase</fullName>
        <shortName evidence="6">MTRu-1-P dehydratase</shortName>
        <ecNumber evidence="6">4.2.1.109</ecNumber>
    </recommendedName>
</protein>
<dbReference type="Pfam" id="PF00596">
    <property type="entry name" value="Aldolase_II"/>
    <property type="match status" value="1"/>
</dbReference>
<dbReference type="Gene3D" id="3.40.225.10">
    <property type="entry name" value="Class II aldolase/adducin N-terminal domain"/>
    <property type="match status" value="1"/>
</dbReference>
<feature type="binding site" evidence="6">
    <location>
        <position position="103"/>
    </location>
    <ligand>
        <name>Zn(2+)</name>
        <dbReference type="ChEBI" id="CHEBI:29105"/>
    </ligand>
</feature>
<dbReference type="Proteomes" id="UP000001887">
    <property type="component" value="Chromosome"/>
</dbReference>
<evidence type="ECO:0000256" key="3">
    <source>
        <dbReference type="ARBA" id="ARBA00022833"/>
    </source>
</evidence>
<keyword evidence="5 6" id="KW-0456">Lyase</keyword>
<feature type="domain" description="Class II aldolase/adducin N-terminal" evidence="7">
    <location>
        <begin position="15"/>
        <end position="208"/>
    </location>
</feature>
<keyword evidence="3 6" id="KW-0862">Zinc</keyword>
<evidence type="ECO:0000256" key="4">
    <source>
        <dbReference type="ARBA" id="ARBA00023167"/>
    </source>
</evidence>
<evidence type="ECO:0000313" key="8">
    <source>
        <dbReference type="EMBL" id="ADB17803.1"/>
    </source>
</evidence>
<dbReference type="eggNOG" id="COG0235">
    <property type="taxonomic scope" value="Bacteria"/>
</dbReference>
<dbReference type="KEGG" id="psl:Psta_3139"/>
<dbReference type="HOGENOM" id="CLU_006033_4_1_0"/>
<gene>
    <name evidence="6" type="primary">mtnB</name>
    <name evidence="8" type="ordered locus">Psta_3139</name>
</gene>
<comment type="cofactor">
    <cofactor evidence="6">
        <name>Zn(2+)</name>
        <dbReference type="ChEBI" id="CHEBI:29105"/>
    </cofactor>
    <text evidence="6">Binds 1 zinc ion per subunit.</text>
</comment>
<dbReference type="HAMAP" id="MF_01677">
    <property type="entry name" value="Salvage_MtnB"/>
    <property type="match status" value="1"/>
</dbReference>
<comment type="function">
    <text evidence="6">Catalyzes the dehydration of methylthioribulose-1-phosphate (MTRu-1-P) into 2,3-diketo-5-methylthiopentyl-1-phosphate (DK-MTP-1-P).</text>
</comment>
<dbReference type="GO" id="GO:0008270">
    <property type="term" value="F:zinc ion binding"/>
    <property type="evidence" value="ECO:0007669"/>
    <property type="project" value="UniProtKB-UniRule"/>
</dbReference>
<dbReference type="InterPro" id="IPR001303">
    <property type="entry name" value="Aldolase_II/adducin_N"/>
</dbReference>
<dbReference type="GO" id="GO:0005737">
    <property type="term" value="C:cytoplasm"/>
    <property type="evidence" value="ECO:0007669"/>
    <property type="project" value="UniProtKB-UniRule"/>
</dbReference>
<dbReference type="GO" id="GO:0046570">
    <property type="term" value="F:methylthioribulose 1-phosphate dehydratase activity"/>
    <property type="evidence" value="ECO:0007669"/>
    <property type="project" value="UniProtKB-UniRule"/>
</dbReference>
<dbReference type="PANTHER" id="PTHR10640:SF7">
    <property type="entry name" value="METHYLTHIORIBULOSE-1-PHOSPHATE DEHYDRATASE"/>
    <property type="match status" value="1"/>
</dbReference>
<dbReference type="PANTHER" id="PTHR10640">
    <property type="entry name" value="METHYLTHIORIBULOSE-1-PHOSPHATE DEHYDRATASE"/>
    <property type="match status" value="1"/>
</dbReference>
<keyword evidence="1 6" id="KW-0028">Amino-acid biosynthesis</keyword>
<sequence length="223" mass="24518">MNGVEGLAPYRPQIDALRDVGQMLWQRGWSVGTSSNYSVVVGRDPLRILITASGKDKGRLGPDDFVVVGDDGRGAWPGQAKSSAETLLHVVAAQQPGVGAVLHTHSVWCTLLSDYFFSQGGLVLEGYEMLKGFAGVTTHETRAWIEIFENTQDIPSLAEKVRERMTDVASPMKFGYLIRKHGLYTWGVDLEETRRHIEVMEFLLECTGRKLLLEGAISAAVVA</sequence>
<feature type="binding site" evidence="6">
    <location>
        <position position="105"/>
    </location>
    <ligand>
        <name>Zn(2+)</name>
        <dbReference type="ChEBI" id="CHEBI:29105"/>
    </ligand>
</feature>
<dbReference type="UniPathway" id="UPA00904">
    <property type="reaction ID" value="UER00875"/>
</dbReference>
<comment type="pathway">
    <text evidence="6">Amino-acid biosynthesis; L-methionine biosynthesis via salvage pathway; L-methionine from S-methyl-5-thio-alpha-D-ribose 1-phosphate: step 2/6.</text>
</comment>
<dbReference type="NCBIfam" id="TIGR03328">
    <property type="entry name" value="salvage_mtnB"/>
    <property type="match status" value="1"/>
</dbReference>
<evidence type="ECO:0000256" key="6">
    <source>
        <dbReference type="HAMAP-Rule" id="MF_01677"/>
    </source>
</evidence>
<reference evidence="8 9" key="1">
    <citation type="journal article" date="2009" name="Stand. Genomic Sci.">
        <title>Complete genome sequence of Pirellula staleyi type strain (ATCC 27377).</title>
        <authorList>
            <person name="Clum A."/>
            <person name="Tindall B.J."/>
            <person name="Sikorski J."/>
            <person name="Ivanova N."/>
            <person name="Mavrommatis K."/>
            <person name="Lucas S."/>
            <person name="Glavina del Rio T."/>
            <person name="Nolan M."/>
            <person name="Chen F."/>
            <person name="Tice H."/>
            <person name="Pitluck S."/>
            <person name="Cheng J.F."/>
            <person name="Chertkov O."/>
            <person name="Brettin T."/>
            <person name="Han C."/>
            <person name="Detter J.C."/>
            <person name="Kuske C."/>
            <person name="Bruce D."/>
            <person name="Goodwin L."/>
            <person name="Ovchinikova G."/>
            <person name="Pati A."/>
            <person name="Mikhailova N."/>
            <person name="Chen A."/>
            <person name="Palaniappan K."/>
            <person name="Land M."/>
            <person name="Hauser L."/>
            <person name="Chang Y.J."/>
            <person name="Jeffries C.D."/>
            <person name="Chain P."/>
            <person name="Rohde M."/>
            <person name="Goker M."/>
            <person name="Bristow J."/>
            <person name="Eisen J.A."/>
            <person name="Markowitz V."/>
            <person name="Hugenholtz P."/>
            <person name="Kyrpides N.C."/>
            <person name="Klenk H.P."/>
            <person name="Lapidus A."/>
        </authorList>
    </citation>
    <scope>NUCLEOTIDE SEQUENCE [LARGE SCALE GENOMIC DNA]</scope>
    <source>
        <strain evidence="9">ATCC 27377 / DSM 6068 / ICPB 4128</strain>
    </source>
</reference>
<keyword evidence="9" id="KW-1185">Reference proteome</keyword>
<accession>D2QWK0</accession>
<keyword evidence="2 6" id="KW-0479">Metal-binding</keyword>
<dbReference type="InterPro" id="IPR017714">
    <property type="entry name" value="MethylthioRu-1-P_deHdtase_MtnB"/>
</dbReference>
<proteinExistence type="inferred from homology"/>
<evidence type="ECO:0000256" key="1">
    <source>
        <dbReference type="ARBA" id="ARBA00022605"/>
    </source>
</evidence>
<dbReference type="SMART" id="SM01007">
    <property type="entry name" value="Aldolase_II"/>
    <property type="match status" value="1"/>
</dbReference>
<keyword evidence="4 6" id="KW-0486">Methionine biosynthesis</keyword>